<evidence type="ECO:0000259" key="1">
    <source>
        <dbReference type="Pfam" id="PF13577"/>
    </source>
</evidence>
<dbReference type="Pfam" id="PF13577">
    <property type="entry name" value="SnoaL_4"/>
    <property type="match status" value="1"/>
</dbReference>
<keyword evidence="3" id="KW-1185">Reference proteome</keyword>
<proteinExistence type="predicted"/>
<reference evidence="2 3" key="1">
    <citation type="submission" date="2020-08" db="EMBL/GenBank/DDBJ databases">
        <title>Sequencing the genomes of 1000 actinobacteria strains.</title>
        <authorList>
            <person name="Klenk H.-P."/>
        </authorList>
    </citation>
    <scope>NUCLEOTIDE SEQUENCE [LARGE SCALE GENOMIC DNA]</scope>
    <source>
        <strain evidence="2 3">DSM 45298</strain>
    </source>
</reference>
<dbReference type="EMBL" id="JACIFP010000002">
    <property type="protein sequence ID" value="MBB4138021.1"/>
    <property type="molecule type" value="Genomic_DNA"/>
</dbReference>
<gene>
    <name evidence="2" type="ORF">BKA16_004646</name>
</gene>
<dbReference type="Proteomes" id="UP000551501">
    <property type="component" value="Unassembled WGS sequence"/>
</dbReference>
<evidence type="ECO:0000313" key="2">
    <source>
        <dbReference type="EMBL" id="MBB4138021.1"/>
    </source>
</evidence>
<feature type="domain" description="SnoaL-like" evidence="1">
    <location>
        <begin position="18"/>
        <end position="137"/>
    </location>
</feature>
<dbReference type="InterPro" id="IPR032710">
    <property type="entry name" value="NTF2-like_dom_sf"/>
</dbReference>
<dbReference type="AlphaFoldDB" id="A0A840F2A2"/>
<dbReference type="SUPFAM" id="SSF54427">
    <property type="entry name" value="NTF2-like"/>
    <property type="match status" value="1"/>
</dbReference>
<organism evidence="2 3">
    <name type="scientific">Gordonia humi</name>
    <dbReference type="NCBI Taxonomy" id="686429"/>
    <lineage>
        <taxon>Bacteria</taxon>
        <taxon>Bacillati</taxon>
        <taxon>Actinomycetota</taxon>
        <taxon>Actinomycetes</taxon>
        <taxon>Mycobacteriales</taxon>
        <taxon>Gordoniaceae</taxon>
        <taxon>Gordonia</taxon>
    </lineage>
</organism>
<comment type="caution">
    <text evidence="2">The sequence shown here is derived from an EMBL/GenBank/DDBJ whole genome shotgun (WGS) entry which is preliminary data.</text>
</comment>
<dbReference type="RefSeq" id="WP_183373292.1">
    <property type="nucleotide sequence ID" value="NZ_BAABHL010000169.1"/>
</dbReference>
<accession>A0A840F2A2</accession>
<dbReference type="InterPro" id="IPR037401">
    <property type="entry name" value="SnoaL-like"/>
</dbReference>
<evidence type="ECO:0000313" key="3">
    <source>
        <dbReference type="Proteomes" id="UP000551501"/>
    </source>
</evidence>
<name>A0A840F2A2_9ACTN</name>
<sequence length="163" mass="18029">MGQVSESNELATGWIQQLELSDSVRRYFLAMDEFDWDTASKYIADQITLDAGSLAEPPREVSRADYIDALKARNGGYLTTLHLNAGHVVDIDGDSARVRANFFGAHGVGPDEADNYFAYGVYDIAMVKQQNTWKISRIAIKPVRIHGGLPHDIAARAAARYRA</sequence>
<protein>
    <recommendedName>
        <fullName evidence="1">SnoaL-like domain-containing protein</fullName>
    </recommendedName>
</protein>
<dbReference type="Gene3D" id="3.10.450.50">
    <property type="match status" value="1"/>
</dbReference>